<dbReference type="Pfam" id="PF04548">
    <property type="entry name" value="AIG1"/>
    <property type="match status" value="2"/>
</dbReference>
<dbReference type="PROSITE" id="PS51720">
    <property type="entry name" value="G_AIG1"/>
    <property type="match status" value="2"/>
</dbReference>
<dbReference type="EMBL" id="JBHFQA010000015">
    <property type="protein sequence ID" value="KAL2087271.1"/>
    <property type="molecule type" value="Genomic_DNA"/>
</dbReference>
<evidence type="ECO:0000313" key="7">
    <source>
        <dbReference type="EMBL" id="KAL2087271.1"/>
    </source>
</evidence>
<proteinExistence type="inferred from homology"/>
<name>A0ABD1JKL6_9TELE</name>
<evidence type="ECO:0000259" key="6">
    <source>
        <dbReference type="PROSITE" id="PS51720"/>
    </source>
</evidence>
<dbReference type="AlphaFoldDB" id="A0ABD1JKL6"/>
<feature type="compositionally biased region" description="Acidic residues" evidence="4">
    <location>
        <begin position="843"/>
        <end position="856"/>
    </location>
</feature>
<dbReference type="Gene3D" id="3.40.50.300">
    <property type="entry name" value="P-loop containing nucleotide triphosphate hydrolases"/>
    <property type="match status" value="2"/>
</dbReference>
<evidence type="ECO:0000256" key="4">
    <source>
        <dbReference type="SAM" id="MobiDB-lite"/>
    </source>
</evidence>
<feature type="region of interest" description="Disordered" evidence="4">
    <location>
        <begin position="235"/>
        <end position="274"/>
    </location>
</feature>
<feature type="region of interest" description="Disordered" evidence="4">
    <location>
        <begin position="749"/>
        <end position="770"/>
    </location>
</feature>
<reference evidence="7 8" key="1">
    <citation type="submission" date="2024-09" db="EMBL/GenBank/DDBJ databases">
        <title>A chromosome-level genome assembly of Gray's grenadier anchovy, Coilia grayii.</title>
        <authorList>
            <person name="Fu Z."/>
        </authorList>
    </citation>
    <scope>NUCLEOTIDE SEQUENCE [LARGE SCALE GENOMIC DNA]</scope>
    <source>
        <strain evidence="7">G4</strain>
        <tissue evidence="7">Muscle</tissue>
    </source>
</reference>
<dbReference type="PANTHER" id="PTHR10903:SF167">
    <property type="entry name" value="GTPASE IMAP FAMILY MEMBER 6-RELATED"/>
    <property type="match status" value="1"/>
</dbReference>
<dbReference type="GO" id="GO:0005525">
    <property type="term" value="F:GTP binding"/>
    <property type="evidence" value="ECO:0007669"/>
    <property type="project" value="UniProtKB-KW"/>
</dbReference>
<keyword evidence="2" id="KW-0547">Nucleotide-binding</keyword>
<comment type="caution">
    <text evidence="7">The sequence shown here is derived from an EMBL/GenBank/DDBJ whole genome shotgun (WGS) entry which is preliminary data.</text>
</comment>
<evidence type="ECO:0000256" key="1">
    <source>
        <dbReference type="ARBA" id="ARBA00008535"/>
    </source>
</evidence>
<evidence type="ECO:0000256" key="5">
    <source>
        <dbReference type="SAM" id="Phobius"/>
    </source>
</evidence>
<keyword evidence="5" id="KW-0812">Transmembrane</keyword>
<feature type="region of interest" description="Disordered" evidence="4">
    <location>
        <begin position="414"/>
        <end position="441"/>
    </location>
</feature>
<dbReference type="InterPro" id="IPR027417">
    <property type="entry name" value="P-loop_NTPase"/>
</dbReference>
<dbReference type="InterPro" id="IPR045058">
    <property type="entry name" value="GIMA/IAN/Toc"/>
</dbReference>
<feature type="transmembrane region" description="Helical" evidence="5">
    <location>
        <begin position="912"/>
        <end position="939"/>
    </location>
</feature>
<feature type="compositionally biased region" description="Basic and acidic residues" evidence="4">
    <location>
        <begin position="248"/>
        <end position="274"/>
    </location>
</feature>
<dbReference type="Proteomes" id="UP001591681">
    <property type="component" value="Unassembled WGS sequence"/>
</dbReference>
<feature type="region of interest" description="Disordered" evidence="4">
    <location>
        <begin position="345"/>
        <end position="401"/>
    </location>
</feature>
<feature type="region of interest" description="Disordered" evidence="4">
    <location>
        <begin position="840"/>
        <end position="869"/>
    </location>
</feature>
<keyword evidence="3" id="KW-0342">GTP-binding</keyword>
<dbReference type="FunFam" id="3.40.50.300:FF:000366">
    <property type="entry name" value="GTPase, IMAP family member 2"/>
    <property type="match status" value="1"/>
</dbReference>
<accession>A0ABD1JKL6</accession>
<comment type="similarity">
    <text evidence="1">Belongs to the TRAFAC class TrmE-Era-EngA-EngB-Septin-like GTPase superfamily. AIG1/Toc34/Toc159-like paraseptin GTPase family. IAN subfamily.</text>
</comment>
<gene>
    <name evidence="7" type="ORF">ACEWY4_018330</name>
</gene>
<organism evidence="7 8">
    <name type="scientific">Coilia grayii</name>
    <name type="common">Gray's grenadier anchovy</name>
    <dbReference type="NCBI Taxonomy" id="363190"/>
    <lineage>
        <taxon>Eukaryota</taxon>
        <taxon>Metazoa</taxon>
        <taxon>Chordata</taxon>
        <taxon>Craniata</taxon>
        <taxon>Vertebrata</taxon>
        <taxon>Euteleostomi</taxon>
        <taxon>Actinopterygii</taxon>
        <taxon>Neopterygii</taxon>
        <taxon>Teleostei</taxon>
        <taxon>Clupei</taxon>
        <taxon>Clupeiformes</taxon>
        <taxon>Clupeoidei</taxon>
        <taxon>Engraulidae</taxon>
        <taxon>Coilinae</taxon>
        <taxon>Coilia</taxon>
    </lineage>
</organism>
<feature type="domain" description="AIG1-type G" evidence="6">
    <location>
        <begin position="12"/>
        <end position="208"/>
    </location>
</feature>
<feature type="compositionally biased region" description="Basic and acidic residues" evidence="4">
    <location>
        <begin position="857"/>
        <end position="869"/>
    </location>
</feature>
<feature type="domain" description="AIG1-type G" evidence="6">
    <location>
        <begin position="568"/>
        <end position="799"/>
    </location>
</feature>
<evidence type="ECO:0000313" key="8">
    <source>
        <dbReference type="Proteomes" id="UP001591681"/>
    </source>
</evidence>
<dbReference type="InterPro" id="IPR006703">
    <property type="entry name" value="G_AIG1"/>
</dbReference>
<evidence type="ECO:0000256" key="3">
    <source>
        <dbReference type="ARBA" id="ARBA00023134"/>
    </source>
</evidence>
<keyword evidence="5" id="KW-0472">Membrane</keyword>
<keyword evidence="8" id="KW-1185">Reference proteome</keyword>
<evidence type="ECO:0000256" key="2">
    <source>
        <dbReference type="ARBA" id="ARBA00022741"/>
    </source>
</evidence>
<keyword evidence="5" id="KW-1133">Transmembrane helix</keyword>
<sequence length="962" mass="110415">MCENWHGAHPGSVELRLILVGTIDCGKTLTADTLLGQTSSPPASSSRSCHLRRGLSHSHWLTLVEAPRWYWSGGRLESSVHEETKQALTLATPGPHGFLLLIPVNQFTEMERRAAQQIEEVFGRGALQHTMVLLTCGDYLMGRPVEEYLAKESQGLREVIELCEGRYHVINNRKPEDREQVLQLLKKVEHMMQQKGGCYIQGVQLARSLSPSLGEQQVVVETAHGVNTELPWSTGRQAAERGGLTQRMEMEEAEAKRREHERAERERLEKEREGEQLKIIQAEIEREENERMVREKLLREEMEREENERAESERIIREREEGERKEQERLEIERRKSEIIDRENIKIERLQRESADRERLEQERKEEERAEALRRENERAERDRLEQERMEKEKREKERVEKLKEKLKQERLEKEKKKERLEREQMETKRAERDRAEMEGKERLEKEIAEIERMKKDRVEREFFEKEQERLNMEKVETKSREREKEKRMKEEKAFLKQIVNGRHSQMLPEKQEFLEQQCVSENKHKMTKGSSQPEEAVLSKLSEAAEEGELKDIYQGIVTIREDTSLAPELRLVLLGYTRSGKSAAGNSILGRREFQSRADTAAVTQQCEKGRAILGNRWVAVVDTPDWFHSECSPGEVHSQLSSCVTLSSPGPHAFLLCIPLHRPPDATHMQALDALDMVFGPRSVSGHTLVLFTHSDVLRDERGGDRWGTMEVEEYITSKRPDLLKLVERCGDHYHILERGDGRENVGGVMRKEGEEDEEEAERGRRSMGELLEKVEQMVREGGGGHYSCHLYQEAESRVRERQEEILQARRMERRRRREGVGGGDHVAQSGHLVSLREDLEGEEEGEEEDEAMEVERTREEAEKSVTLDSIPTLSLNTSPTQHFSLLCSAGEKAWAGVRRVPKLLLGGALVGGGLGAFFGGLLGVAVGATGGVALAEVARQKLSKWTDNEGQKGGKKDS</sequence>
<dbReference type="SUPFAM" id="SSF52540">
    <property type="entry name" value="P-loop containing nucleoside triphosphate hydrolases"/>
    <property type="match status" value="2"/>
</dbReference>
<protein>
    <recommendedName>
        <fullName evidence="6">AIG1-type G domain-containing protein</fullName>
    </recommendedName>
</protein>
<dbReference type="PANTHER" id="PTHR10903">
    <property type="entry name" value="GTPASE, IMAP FAMILY MEMBER-RELATED"/>
    <property type="match status" value="1"/>
</dbReference>